<evidence type="ECO:0000313" key="6">
    <source>
        <dbReference type="EMBL" id="MBM7702348.1"/>
    </source>
</evidence>
<dbReference type="Proteomes" id="UP000809829">
    <property type="component" value="Unassembled WGS sequence"/>
</dbReference>
<name>A0ABS2QT35_9BACI</name>
<gene>
    <name evidence="6" type="ORF">JOC83_001182</name>
</gene>
<feature type="transmembrane region" description="Helical" evidence="5">
    <location>
        <begin position="375"/>
        <end position="396"/>
    </location>
</feature>
<dbReference type="Pfam" id="PF03323">
    <property type="entry name" value="GerA"/>
    <property type="match status" value="1"/>
</dbReference>
<accession>A0ABS2QT35</accession>
<dbReference type="InterPro" id="IPR004995">
    <property type="entry name" value="Spore_Ger"/>
</dbReference>
<keyword evidence="3 4" id="KW-0472">Membrane</keyword>
<keyword evidence="5" id="KW-0812">Transmembrane</keyword>
<comment type="caution">
    <text evidence="6">The sequence shown here is derived from an EMBL/GenBank/DDBJ whole genome shotgun (WGS) entry which is preliminary data.</text>
</comment>
<feature type="transmembrane region" description="Helical" evidence="5">
    <location>
        <begin position="408"/>
        <end position="431"/>
    </location>
</feature>
<evidence type="ECO:0000256" key="2">
    <source>
        <dbReference type="ARBA" id="ARBA00005278"/>
    </source>
</evidence>
<evidence type="ECO:0000256" key="3">
    <source>
        <dbReference type="ARBA" id="ARBA00023136"/>
    </source>
</evidence>
<dbReference type="InterPro" id="IPR050768">
    <property type="entry name" value="UPF0353/GerABKA_families"/>
</dbReference>
<organism evidence="6 7">
    <name type="scientific">Priestia iocasae</name>
    <dbReference type="NCBI Taxonomy" id="2291674"/>
    <lineage>
        <taxon>Bacteria</taxon>
        <taxon>Bacillati</taxon>
        <taxon>Bacillota</taxon>
        <taxon>Bacilli</taxon>
        <taxon>Bacillales</taxon>
        <taxon>Bacillaceae</taxon>
        <taxon>Priestia</taxon>
    </lineage>
</organism>
<comment type="similarity">
    <text evidence="2 4">Belongs to the GerABKA family.</text>
</comment>
<proteinExistence type="inferred from homology"/>
<dbReference type="RefSeq" id="WP_205185212.1">
    <property type="nucleotide sequence ID" value="NZ_JAFBFC010000002.1"/>
</dbReference>
<evidence type="ECO:0000313" key="7">
    <source>
        <dbReference type="Proteomes" id="UP000809829"/>
    </source>
</evidence>
<keyword evidence="5" id="KW-1133">Transmembrane helix</keyword>
<reference evidence="6 7" key="1">
    <citation type="submission" date="2021-01" db="EMBL/GenBank/DDBJ databases">
        <title>Genomic Encyclopedia of Type Strains, Phase IV (KMG-IV): sequencing the most valuable type-strain genomes for metagenomic binning, comparative biology and taxonomic classification.</title>
        <authorList>
            <person name="Goeker M."/>
        </authorList>
    </citation>
    <scope>NUCLEOTIDE SEQUENCE [LARGE SCALE GENOMIC DNA]</scope>
    <source>
        <strain evidence="6 7">DSM 104297</strain>
    </source>
</reference>
<dbReference type="EMBL" id="JAFBFC010000002">
    <property type="protein sequence ID" value="MBM7702348.1"/>
    <property type="molecule type" value="Genomic_DNA"/>
</dbReference>
<sequence>MKSNEKLEERVGHLLRELGNGADVKSRYFRLSDQEKAACMIYIEGIVDTASIQDHIVDPLLNKHIKFDHAFIDQLIERVVETALVEKITDKQAPGKLLEGFALIVVDQEEIIIAADTVKWQERSLSSPKGQRALQGPDLGFTESRGGNVALVRKWVKNADLRHELTTYGDLTNTTVSLLYIEGIVEPDILNEIKAKLASVALDSVLDSNYIAESITKEAQSIFPLTLNSDRPDVVAAEILEGRVCIIVDGSPYALIAPAVLVQFFQSADDYYLPAPASRLIRRIRFLLFWLSVYIPGTFVAFTTFHAGILPVNLLVGFVAQREAVPFPTFLEVLVVDFLIQAILEASNRLPQNVSVTISLFGAIVFGQSSVEAQLIQPITLVVLSVSFILSSIIPIATMSYATRILRVAFILIGALLGLYGIALLTLLLLVHLCYLRSFGVPYLAPFAPFTLKDQRDTLIRNPIPTITHKEVRFHKEEPMDSANQVNEKEENDS</sequence>
<dbReference type="PANTHER" id="PTHR22550">
    <property type="entry name" value="SPORE GERMINATION PROTEIN"/>
    <property type="match status" value="1"/>
</dbReference>
<dbReference type="PIRSF" id="PIRSF005690">
    <property type="entry name" value="GerBA"/>
    <property type="match status" value="1"/>
</dbReference>
<protein>
    <submittedName>
        <fullName evidence="6">Spore germination protein KA</fullName>
    </submittedName>
</protein>
<feature type="transmembrane region" description="Helical" evidence="5">
    <location>
        <begin position="286"/>
        <end position="305"/>
    </location>
</feature>
<dbReference type="PANTHER" id="PTHR22550:SF5">
    <property type="entry name" value="LEUCINE ZIPPER PROTEIN 4"/>
    <property type="match status" value="1"/>
</dbReference>
<keyword evidence="7" id="KW-1185">Reference proteome</keyword>
<evidence type="ECO:0000256" key="4">
    <source>
        <dbReference type="PIRNR" id="PIRNR005690"/>
    </source>
</evidence>
<evidence type="ECO:0000256" key="1">
    <source>
        <dbReference type="ARBA" id="ARBA00004141"/>
    </source>
</evidence>
<comment type="subcellular location">
    <subcellularLocation>
        <location evidence="4">Cell membrane</location>
    </subcellularLocation>
    <subcellularLocation>
        <location evidence="1">Membrane</location>
        <topology evidence="1">Multi-pass membrane protein</topology>
    </subcellularLocation>
</comment>
<evidence type="ECO:0000256" key="5">
    <source>
        <dbReference type="SAM" id="Phobius"/>
    </source>
</evidence>